<reference evidence="1 2" key="1">
    <citation type="submission" date="2013-07" db="EMBL/GenBank/DDBJ databases">
        <authorList>
            <person name="Weinstock G."/>
            <person name="Sodergren E."/>
            <person name="Wylie T."/>
            <person name="Fulton L."/>
            <person name="Fulton R."/>
            <person name="Fronick C."/>
            <person name="O'Laughlin M."/>
            <person name="Godfrey J."/>
            <person name="Miner T."/>
            <person name="Herter B."/>
            <person name="Appelbaum E."/>
            <person name="Cordes M."/>
            <person name="Lek S."/>
            <person name="Wollam A."/>
            <person name="Pepin K.H."/>
            <person name="Palsikar V.B."/>
            <person name="Mitreva M."/>
            <person name="Wilson R.K."/>
        </authorList>
    </citation>
    <scope>NUCLEOTIDE SEQUENCE [LARGE SCALE GENOMIC DNA]</scope>
    <source>
        <strain evidence="1 2">ATCC 27760</strain>
    </source>
</reference>
<comment type="caution">
    <text evidence="1">The sequence shown here is derived from an EMBL/GenBank/DDBJ whole genome shotgun (WGS) entry which is preliminary data.</text>
</comment>
<dbReference type="HOGENOM" id="CLU_798563_0_0_9"/>
<evidence type="ECO:0008006" key="3">
    <source>
        <dbReference type="Google" id="ProtNLM"/>
    </source>
</evidence>
<name>U2MAS0_9FIRM</name>
<evidence type="ECO:0000313" key="2">
    <source>
        <dbReference type="Proteomes" id="UP000016662"/>
    </source>
</evidence>
<dbReference type="Proteomes" id="UP000016662">
    <property type="component" value="Unassembled WGS sequence"/>
</dbReference>
<dbReference type="GeneID" id="93692965"/>
<dbReference type="RefSeq" id="WP_021682697.1">
    <property type="nucleotide sequence ID" value="NZ_KI260434.1"/>
</dbReference>
<gene>
    <name evidence="1" type="ORF">RUMCAL_01234</name>
</gene>
<keyword evidence="2" id="KW-1185">Reference proteome</keyword>
<dbReference type="AlphaFoldDB" id="U2MAS0"/>
<dbReference type="OrthoDB" id="1733209at2"/>
<protein>
    <recommendedName>
        <fullName evidence="3">Phage capsid family protein</fullName>
    </recommendedName>
</protein>
<dbReference type="PATRIC" id="fig|411473.3.peg.1005"/>
<organism evidence="1 2">
    <name type="scientific">Ruminococcus callidus ATCC 27760</name>
    <dbReference type="NCBI Taxonomy" id="411473"/>
    <lineage>
        <taxon>Bacteria</taxon>
        <taxon>Bacillati</taxon>
        <taxon>Bacillota</taxon>
        <taxon>Clostridia</taxon>
        <taxon>Eubacteriales</taxon>
        <taxon>Oscillospiraceae</taxon>
        <taxon>Ruminococcus</taxon>
    </lineage>
</organism>
<dbReference type="SUPFAM" id="SSF56563">
    <property type="entry name" value="Major capsid protein gp5"/>
    <property type="match status" value="1"/>
</dbReference>
<dbReference type="STRING" id="411473.RUMCAL_01234"/>
<sequence>MYQDLKLEKGMYHITGKSFSEVLEGMDPSGAYAETPLAGLDAYERQLKRFDIHVSGSHCDRVEKFFSTTDSAVLFPEFIRRAIRSGMEQSVLSDLVAVHTISPAGEYQPAVLTDTTAYTTKTTQGNALPTASYLEAANTVRLDKYGRSIHASYEAVRRQRLDAFSAILRAVGVRLSNGLLGQSILCMKETNGSLIDVVTDGKLTYADLAKLYGEFRNFDMTKVLAAPAVAAEIMAMEQMQDMASAQPNTILLPFGAQLQKCAGMSADYIVGLDNRFALEMITTDDVLLETDKLIDSQLDVITVSIRAAFRVMLSEAVHVLSL</sequence>
<dbReference type="Pfam" id="PF25209">
    <property type="entry name" value="Phage_capsid_4"/>
    <property type="match status" value="1"/>
</dbReference>
<evidence type="ECO:0000313" key="1">
    <source>
        <dbReference type="EMBL" id="ERJ96403.1"/>
    </source>
</evidence>
<proteinExistence type="predicted"/>
<dbReference type="eggNOG" id="ENOG502Z8R9">
    <property type="taxonomic scope" value="Bacteria"/>
</dbReference>
<accession>U2MAS0</accession>
<dbReference type="EMBL" id="AWVF01000154">
    <property type="protein sequence ID" value="ERJ96403.1"/>
    <property type="molecule type" value="Genomic_DNA"/>
</dbReference>